<feature type="DNA-binding region" description="H-T-H motif" evidence="4">
    <location>
        <begin position="28"/>
        <end position="47"/>
    </location>
</feature>
<evidence type="ECO:0000256" key="1">
    <source>
        <dbReference type="ARBA" id="ARBA00023015"/>
    </source>
</evidence>
<dbReference type="OrthoDB" id="9814703at2"/>
<accession>D6U5T6</accession>
<feature type="domain" description="HTH tetR-type" evidence="5">
    <location>
        <begin position="5"/>
        <end position="65"/>
    </location>
</feature>
<dbReference type="STRING" id="485913.Krac_0939"/>
<dbReference type="Proteomes" id="UP000004508">
    <property type="component" value="Unassembled WGS sequence"/>
</dbReference>
<dbReference type="eggNOG" id="COG1309">
    <property type="taxonomic scope" value="Bacteria"/>
</dbReference>
<keyword evidence="2 4" id="KW-0238">DNA-binding</keyword>
<comment type="caution">
    <text evidence="6">The sequence shown here is derived from an EMBL/GenBank/DDBJ whole genome shotgun (WGS) entry which is preliminary data.</text>
</comment>
<dbReference type="PROSITE" id="PS50977">
    <property type="entry name" value="HTH_TETR_2"/>
    <property type="match status" value="1"/>
</dbReference>
<dbReference type="Pfam" id="PF00440">
    <property type="entry name" value="TetR_N"/>
    <property type="match status" value="1"/>
</dbReference>
<gene>
    <name evidence="6" type="ORF">Krac_0939</name>
</gene>
<sequence>MGRPSDARQRLIVAAREVIYAQSYEAVSVDELCAAAGVNKSSFYHYFSSKQDLVLVALESQWQQLEETYLKPAFADHLPPQEQILRLFELMLQGQQAQKERSGHMYGCPVGNLTLEMSTLDEVMREHTTRIFQRWLAYLERMLREAKAQGSVPATLDTALTAQALLAYFEGVLLLAKGLNDPALIQSLRMGVLALMQYQGAPAREI</sequence>
<dbReference type="PANTHER" id="PTHR47506">
    <property type="entry name" value="TRANSCRIPTIONAL REGULATORY PROTEIN"/>
    <property type="match status" value="1"/>
</dbReference>
<dbReference type="SUPFAM" id="SSF46689">
    <property type="entry name" value="Homeodomain-like"/>
    <property type="match status" value="1"/>
</dbReference>
<dbReference type="PRINTS" id="PR00455">
    <property type="entry name" value="HTHTETR"/>
</dbReference>
<organism evidence="6 7">
    <name type="scientific">Ktedonobacter racemifer DSM 44963</name>
    <dbReference type="NCBI Taxonomy" id="485913"/>
    <lineage>
        <taxon>Bacteria</taxon>
        <taxon>Bacillati</taxon>
        <taxon>Chloroflexota</taxon>
        <taxon>Ktedonobacteria</taxon>
        <taxon>Ktedonobacterales</taxon>
        <taxon>Ktedonobacteraceae</taxon>
        <taxon>Ktedonobacter</taxon>
    </lineage>
</organism>
<dbReference type="Gene3D" id="1.10.357.10">
    <property type="entry name" value="Tetracycline Repressor, domain 2"/>
    <property type="match status" value="1"/>
</dbReference>
<dbReference type="AlphaFoldDB" id="D6U5T6"/>
<dbReference type="InterPro" id="IPR036271">
    <property type="entry name" value="Tet_transcr_reg_TetR-rel_C_sf"/>
</dbReference>
<evidence type="ECO:0000256" key="2">
    <source>
        <dbReference type="ARBA" id="ARBA00023125"/>
    </source>
</evidence>
<dbReference type="GO" id="GO:0003677">
    <property type="term" value="F:DNA binding"/>
    <property type="evidence" value="ECO:0007669"/>
    <property type="project" value="UniProtKB-UniRule"/>
</dbReference>
<evidence type="ECO:0000313" key="7">
    <source>
        <dbReference type="Proteomes" id="UP000004508"/>
    </source>
</evidence>
<dbReference type="InParanoid" id="D6U5T6"/>
<proteinExistence type="predicted"/>
<dbReference type="InterPro" id="IPR001647">
    <property type="entry name" value="HTH_TetR"/>
</dbReference>
<reference evidence="6 7" key="1">
    <citation type="journal article" date="2011" name="Stand. Genomic Sci.">
        <title>Non-contiguous finished genome sequence and contextual data of the filamentous soil bacterium Ktedonobacter racemifer type strain (SOSP1-21).</title>
        <authorList>
            <person name="Chang Y.J."/>
            <person name="Land M."/>
            <person name="Hauser L."/>
            <person name="Chertkov O."/>
            <person name="Del Rio T.G."/>
            <person name="Nolan M."/>
            <person name="Copeland A."/>
            <person name="Tice H."/>
            <person name="Cheng J.F."/>
            <person name="Lucas S."/>
            <person name="Han C."/>
            <person name="Goodwin L."/>
            <person name="Pitluck S."/>
            <person name="Ivanova N."/>
            <person name="Ovchinikova G."/>
            <person name="Pati A."/>
            <person name="Chen A."/>
            <person name="Palaniappan K."/>
            <person name="Mavromatis K."/>
            <person name="Liolios K."/>
            <person name="Brettin T."/>
            <person name="Fiebig A."/>
            <person name="Rohde M."/>
            <person name="Abt B."/>
            <person name="Goker M."/>
            <person name="Detter J.C."/>
            <person name="Woyke T."/>
            <person name="Bristow J."/>
            <person name="Eisen J.A."/>
            <person name="Markowitz V."/>
            <person name="Hugenholtz P."/>
            <person name="Kyrpides N.C."/>
            <person name="Klenk H.P."/>
            <person name="Lapidus A."/>
        </authorList>
    </citation>
    <scope>NUCLEOTIDE SEQUENCE [LARGE SCALE GENOMIC DNA]</scope>
    <source>
        <strain evidence="7">DSM 44963</strain>
    </source>
</reference>
<dbReference type="SUPFAM" id="SSF48498">
    <property type="entry name" value="Tetracyclin repressor-like, C-terminal domain"/>
    <property type="match status" value="1"/>
</dbReference>
<name>D6U5T6_KTERA</name>
<evidence type="ECO:0000313" key="6">
    <source>
        <dbReference type="EMBL" id="EFH80347.1"/>
    </source>
</evidence>
<evidence type="ECO:0000259" key="5">
    <source>
        <dbReference type="PROSITE" id="PS50977"/>
    </source>
</evidence>
<evidence type="ECO:0000256" key="4">
    <source>
        <dbReference type="PROSITE-ProRule" id="PRU00335"/>
    </source>
</evidence>
<evidence type="ECO:0000256" key="3">
    <source>
        <dbReference type="ARBA" id="ARBA00023163"/>
    </source>
</evidence>
<protein>
    <submittedName>
        <fullName evidence="6">Transcriptional regulator, TetR family</fullName>
    </submittedName>
</protein>
<keyword evidence="1" id="KW-0805">Transcription regulation</keyword>
<dbReference type="EMBL" id="ADVG01000005">
    <property type="protein sequence ID" value="EFH80347.1"/>
    <property type="molecule type" value="Genomic_DNA"/>
</dbReference>
<dbReference type="RefSeq" id="WP_007922877.1">
    <property type="nucleotide sequence ID" value="NZ_ADVG01000005.1"/>
</dbReference>
<dbReference type="Pfam" id="PF16925">
    <property type="entry name" value="TetR_C_13"/>
    <property type="match status" value="1"/>
</dbReference>
<keyword evidence="3" id="KW-0804">Transcription</keyword>
<dbReference type="InterPro" id="IPR009057">
    <property type="entry name" value="Homeodomain-like_sf"/>
</dbReference>
<dbReference type="PANTHER" id="PTHR47506:SF1">
    <property type="entry name" value="HTH-TYPE TRANSCRIPTIONAL REGULATOR YJDC"/>
    <property type="match status" value="1"/>
</dbReference>
<keyword evidence="7" id="KW-1185">Reference proteome</keyword>
<dbReference type="InterPro" id="IPR011075">
    <property type="entry name" value="TetR_C"/>
</dbReference>